<organism evidence="1">
    <name type="scientific">Paraconexibacter sp. AEG42_29</name>
    <dbReference type="NCBI Taxonomy" id="2997339"/>
    <lineage>
        <taxon>Bacteria</taxon>
        <taxon>Bacillati</taxon>
        <taxon>Actinomycetota</taxon>
        <taxon>Thermoleophilia</taxon>
        <taxon>Solirubrobacterales</taxon>
        <taxon>Paraconexibacteraceae</taxon>
        <taxon>Paraconexibacter</taxon>
    </lineage>
</organism>
<dbReference type="InterPro" id="IPR012349">
    <property type="entry name" value="Split_barrel_FMN-bd"/>
</dbReference>
<sequence>MPADTGAASDSGADGAGRVVVPDWPAGTVTLLAVTEDDGTPGLLPVSTAVAAGDARVLLALGRRRASLAALRARPRCALAVLAAGDVAVTLHGSAAVLADGPDGAEGIAVVELTVLRVQDHNSPRFTIDGGVPWAWVDDEARERDAATRAALQRFA</sequence>
<evidence type="ECO:0000313" key="1">
    <source>
        <dbReference type="EMBL" id="XAY04231.1"/>
    </source>
</evidence>
<accession>A0AAU7ARG6</accession>
<evidence type="ECO:0008006" key="2">
    <source>
        <dbReference type="Google" id="ProtNLM"/>
    </source>
</evidence>
<dbReference type="KEGG" id="parq:DSM112329_01061"/>
<reference evidence="1" key="1">
    <citation type="submission" date="2022-12" db="EMBL/GenBank/DDBJ databases">
        <title>Paraconexibacter alkalitolerans sp. nov. and Baekduia alba sp. nov., isolated from soil and emended description of the genera Paraconexibacter (Chun et al., 2020) and Baekduia (An et al., 2020).</title>
        <authorList>
            <person name="Vieira S."/>
            <person name="Huber K.J."/>
            <person name="Geppert A."/>
            <person name="Wolf J."/>
            <person name="Neumann-Schaal M."/>
            <person name="Muesken M."/>
            <person name="Overmann J."/>
        </authorList>
    </citation>
    <scope>NUCLEOTIDE SEQUENCE</scope>
    <source>
        <strain evidence="1">AEG42_29</strain>
    </source>
</reference>
<gene>
    <name evidence="1" type="ORF">DSM112329_01061</name>
</gene>
<name>A0AAU7ARG6_9ACTN</name>
<dbReference type="AlphaFoldDB" id="A0AAU7ARG6"/>
<dbReference type="RefSeq" id="WP_354700774.1">
    <property type="nucleotide sequence ID" value="NZ_CP114014.1"/>
</dbReference>
<dbReference type="SUPFAM" id="SSF50475">
    <property type="entry name" value="FMN-binding split barrel"/>
    <property type="match status" value="1"/>
</dbReference>
<protein>
    <recommendedName>
        <fullName evidence="2">Pyridoxamine 5'-phosphate oxidase putative domain-containing protein</fullName>
    </recommendedName>
</protein>
<dbReference type="Gene3D" id="2.30.110.10">
    <property type="entry name" value="Electron Transport, Fmn-binding Protein, Chain A"/>
    <property type="match status" value="1"/>
</dbReference>
<proteinExistence type="predicted"/>
<dbReference type="EMBL" id="CP114014">
    <property type="protein sequence ID" value="XAY04231.1"/>
    <property type="molecule type" value="Genomic_DNA"/>
</dbReference>